<evidence type="ECO:0000256" key="1">
    <source>
        <dbReference type="ARBA" id="ARBA00022737"/>
    </source>
</evidence>
<proteinExistence type="predicted"/>
<dbReference type="SMART" id="SM00028">
    <property type="entry name" value="TPR"/>
    <property type="match status" value="5"/>
</dbReference>
<dbReference type="InterPro" id="IPR019734">
    <property type="entry name" value="TPR_rpt"/>
</dbReference>
<reference evidence="4 5" key="1">
    <citation type="journal article" date="2015" name="Genome Biol. Evol.">
        <title>Comparative Genomics of a Bacterivorous Green Alga Reveals Evolutionary Causalities and Consequences of Phago-Mixotrophic Mode of Nutrition.</title>
        <authorList>
            <person name="Burns J.A."/>
            <person name="Paasch A."/>
            <person name="Narechania A."/>
            <person name="Kim E."/>
        </authorList>
    </citation>
    <scope>NUCLEOTIDE SEQUENCE [LARGE SCALE GENOMIC DNA]</scope>
    <source>
        <strain evidence="4 5">PLY_AMNH</strain>
    </source>
</reference>
<feature type="repeat" description="TPR" evidence="3">
    <location>
        <begin position="46"/>
        <end position="79"/>
    </location>
</feature>
<dbReference type="InterPro" id="IPR011990">
    <property type="entry name" value="TPR-like_helical_dom_sf"/>
</dbReference>
<keyword evidence="1" id="KW-0677">Repeat</keyword>
<dbReference type="Gene3D" id="1.25.40.10">
    <property type="entry name" value="Tetratricopeptide repeat domain"/>
    <property type="match status" value="2"/>
</dbReference>
<protein>
    <submittedName>
        <fullName evidence="4">Uncharacterized protein</fullName>
    </submittedName>
</protein>
<evidence type="ECO:0000256" key="2">
    <source>
        <dbReference type="ARBA" id="ARBA00022803"/>
    </source>
</evidence>
<keyword evidence="5" id="KW-1185">Reference proteome</keyword>
<dbReference type="Proteomes" id="UP001190700">
    <property type="component" value="Unassembled WGS sequence"/>
</dbReference>
<dbReference type="PANTHER" id="PTHR44858">
    <property type="entry name" value="TETRATRICOPEPTIDE REPEAT PROTEIN 6"/>
    <property type="match status" value="1"/>
</dbReference>
<comment type="caution">
    <text evidence="4">The sequence shown here is derived from an EMBL/GenBank/DDBJ whole genome shotgun (WGS) entry which is preliminary data.</text>
</comment>
<organism evidence="4 5">
    <name type="scientific">Cymbomonas tetramitiformis</name>
    <dbReference type="NCBI Taxonomy" id="36881"/>
    <lineage>
        <taxon>Eukaryota</taxon>
        <taxon>Viridiplantae</taxon>
        <taxon>Chlorophyta</taxon>
        <taxon>Pyramimonadophyceae</taxon>
        <taxon>Pyramimonadales</taxon>
        <taxon>Pyramimonadaceae</taxon>
        <taxon>Cymbomonas</taxon>
    </lineage>
</organism>
<evidence type="ECO:0000256" key="3">
    <source>
        <dbReference type="PROSITE-ProRule" id="PRU00339"/>
    </source>
</evidence>
<dbReference type="Pfam" id="PF13432">
    <property type="entry name" value="TPR_16"/>
    <property type="match status" value="2"/>
</dbReference>
<keyword evidence="2 3" id="KW-0802">TPR repeat</keyword>
<name>A0AAE0C2J8_9CHLO</name>
<dbReference type="InterPro" id="IPR050498">
    <property type="entry name" value="Ycf3"/>
</dbReference>
<sequence length="321" mass="35134">MSPPSTALETPTDELQIRAIQAYRARDLETALNLFDEIVASTPSDPIVYERRGQILVDLKRFTEAIADFNKSTELSPANYVSLGLLANRGLAFEGVADWRAAIRDYTKAVDLGREIGASEPYILNSRGNCYASIGEYDKALEDYTESANVFSGMRNISGTIYSSSNAALVRVQLGDEETAITELKKVARRAPGSIDMRAALAAIYWGRGEETIAEEYWGWACDKINSGQVTENGPVLDGAAAEVLLLKFTLSLPLLLQDLRERSAQCGHNRGRDTDFSWEVPCAGSGEASDLEVLIILSVDSFPVAVIWPTLLITVKSQEK</sequence>
<dbReference type="EMBL" id="LGRX02029131">
    <property type="protein sequence ID" value="KAK3247226.1"/>
    <property type="molecule type" value="Genomic_DNA"/>
</dbReference>
<evidence type="ECO:0000313" key="5">
    <source>
        <dbReference type="Proteomes" id="UP001190700"/>
    </source>
</evidence>
<gene>
    <name evidence="4" type="ORF">CYMTET_43269</name>
</gene>
<dbReference type="PROSITE" id="PS50005">
    <property type="entry name" value="TPR"/>
    <property type="match status" value="1"/>
</dbReference>
<dbReference type="SUPFAM" id="SSF48452">
    <property type="entry name" value="TPR-like"/>
    <property type="match status" value="1"/>
</dbReference>
<dbReference type="AlphaFoldDB" id="A0AAE0C2J8"/>
<accession>A0AAE0C2J8</accession>
<dbReference type="PANTHER" id="PTHR44858:SF20">
    <property type="entry name" value="SHSP DOMAIN-CONTAINING PROTEIN"/>
    <property type="match status" value="1"/>
</dbReference>
<evidence type="ECO:0000313" key="4">
    <source>
        <dbReference type="EMBL" id="KAK3247226.1"/>
    </source>
</evidence>